<comment type="subcellular location">
    <subcellularLocation>
        <location evidence="5 6">Cytoplasm</location>
    </subcellularLocation>
</comment>
<keyword evidence="3 5" id="KW-0378">Hydrolase</keyword>
<keyword evidence="1 5" id="KW-0963">Cytoplasm</keyword>
<evidence type="ECO:0000259" key="8">
    <source>
        <dbReference type="Pfam" id="PF13742"/>
    </source>
</evidence>
<comment type="similarity">
    <text evidence="5 6">Belongs to the XseA family.</text>
</comment>
<dbReference type="Pfam" id="PF02601">
    <property type="entry name" value="Exonuc_VII_L"/>
    <property type="match status" value="1"/>
</dbReference>
<accession>A0ABS2FGY4</accession>
<evidence type="ECO:0000259" key="7">
    <source>
        <dbReference type="Pfam" id="PF02601"/>
    </source>
</evidence>
<dbReference type="EC" id="3.1.11.6" evidence="5"/>
<dbReference type="CDD" id="cd04489">
    <property type="entry name" value="ExoVII_LU_OBF"/>
    <property type="match status" value="1"/>
</dbReference>
<keyword evidence="10" id="KW-1185">Reference proteome</keyword>
<comment type="caution">
    <text evidence="9">The sequence shown here is derived from an EMBL/GenBank/DDBJ whole genome shotgun (WGS) entry which is preliminary data.</text>
</comment>
<keyword evidence="2 5" id="KW-0540">Nuclease</keyword>
<evidence type="ECO:0000313" key="9">
    <source>
        <dbReference type="EMBL" id="MBM6819823.1"/>
    </source>
</evidence>
<dbReference type="InterPro" id="IPR025824">
    <property type="entry name" value="OB-fold_nuc-bd_dom"/>
</dbReference>
<dbReference type="Pfam" id="PF13742">
    <property type="entry name" value="tRNA_anti_2"/>
    <property type="match status" value="1"/>
</dbReference>
<dbReference type="InterPro" id="IPR020579">
    <property type="entry name" value="Exonuc_VII_lsu_C"/>
</dbReference>
<name>A0ABS2FGY4_9CLOT</name>
<reference evidence="9 10" key="1">
    <citation type="journal article" date="2021" name="Sci. Rep.">
        <title>The distribution of antibiotic resistance genes in chicken gut microbiota commensals.</title>
        <authorList>
            <person name="Juricova H."/>
            <person name="Matiasovicova J."/>
            <person name="Kubasova T."/>
            <person name="Cejkova D."/>
            <person name="Rychlik I."/>
        </authorList>
    </citation>
    <scope>NUCLEOTIDE SEQUENCE [LARGE SCALE GENOMIC DNA]</scope>
    <source>
        <strain evidence="9 10">An435</strain>
    </source>
</reference>
<evidence type="ECO:0000256" key="1">
    <source>
        <dbReference type="ARBA" id="ARBA00022490"/>
    </source>
</evidence>
<protein>
    <recommendedName>
        <fullName evidence="5">Exodeoxyribonuclease 7 large subunit</fullName>
        <ecNumber evidence="5">3.1.11.6</ecNumber>
    </recommendedName>
    <alternativeName>
        <fullName evidence="5">Exodeoxyribonuclease VII large subunit</fullName>
        <shortName evidence="5">Exonuclease VII large subunit</shortName>
    </alternativeName>
</protein>
<sequence>MKIKTLTVSEVNNYIKKILDNDFILNNLSIRGEISNLKYHSSGHIYFSLKDENSKVNCIMFKSKSFDLDIVLQEGMSVIVSGRASVYTANGTFQIYCDRIEQEGLGELHIKFEKLKEKLSREGYFEDEFKKPLPKNPYRIGVVTSETGAAIQDIINVVRRRNTKVDIVLYPALVQGDGAYKTVIEGIEYFNKKKSVDVIIIGRGGGSMEELWNFNEEPLAYAIFKSEIPIVSAVGHEVDFTISDFVADFRAATPSQAAEVVVPLEENQYNQISEYKERLSFIISDRLREEKQKVKNLEKILSLNSPSNRIANAYLEIDNLKEKIEKIIEFKIKSSKEKIFSLNNILNAHNPLNIIAKGYAIIEDGTGKVVKSKEFFEGTTEIKISMEDGYVKGNFTPIEKGGFYYGKERKL</sequence>
<dbReference type="NCBIfam" id="TIGR00237">
    <property type="entry name" value="xseA"/>
    <property type="match status" value="1"/>
</dbReference>
<keyword evidence="4 5" id="KW-0269">Exonuclease</keyword>
<comment type="function">
    <text evidence="5">Bidirectionally degrades single-stranded DNA into large acid-insoluble oligonucleotides, which are then degraded further into small acid-soluble oligonucleotides.</text>
</comment>
<dbReference type="PANTHER" id="PTHR30008:SF0">
    <property type="entry name" value="EXODEOXYRIBONUCLEASE 7 LARGE SUBUNIT"/>
    <property type="match status" value="1"/>
</dbReference>
<dbReference type="Proteomes" id="UP000767334">
    <property type="component" value="Unassembled WGS sequence"/>
</dbReference>
<comment type="catalytic activity">
    <reaction evidence="5 6">
        <text>Exonucleolytic cleavage in either 5'- to 3'- or 3'- to 5'-direction to yield nucleoside 5'-phosphates.</text>
        <dbReference type="EC" id="3.1.11.6"/>
    </reaction>
</comment>
<gene>
    <name evidence="5" type="primary">xseA</name>
    <name evidence="9" type="ORF">H6A19_10820</name>
</gene>
<dbReference type="RefSeq" id="WP_195964217.1">
    <property type="nucleotide sequence ID" value="NZ_JACJLL010000064.1"/>
</dbReference>
<evidence type="ECO:0000256" key="5">
    <source>
        <dbReference type="HAMAP-Rule" id="MF_00378"/>
    </source>
</evidence>
<proteinExistence type="inferred from homology"/>
<dbReference type="HAMAP" id="MF_00378">
    <property type="entry name" value="Exonuc_7_L"/>
    <property type="match status" value="1"/>
</dbReference>
<evidence type="ECO:0000256" key="2">
    <source>
        <dbReference type="ARBA" id="ARBA00022722"/>
    </source>
</evidence>
<evidence type="ECO:0000256" key="6">
    <source>
        <dbReference type="RuleBase" id="RU004355"/>
    </source>
</evidence>
<evidence type="ECO:0000256" key="4">
    <source>
        <dbReference type="ARBA" id="ARBA00022839"/>
    </source>
</evidence>
<feature type="domain" description="Exonuclease VII large subunit C-terminal" evidence="7">
    <location>
        <begin position="124"/>
        <end position="338"/>
    </location>
</feature>
<dbReference type="InterPro" id="IPR003753">
    <property type="entry name" value="Exonuc_VII_L"/>
</dbReference>
<dbReference type="EMBL" id="JACJLL010000064">
    <property type="protein sequence ID" value="MBM6819823.1"/>
    <property type="molecule type" value="Genomic_DNA"/>
</dbReference>
<comment type="subunit">
    <text evidence="5">Heterooligomer composed of large and small subunits.</text>
</comment>
<organism evidence="9 10">
    <name type="scientific">Clostridium saudiense</name>
    <dbReference type="NCBI Taxonomy" id="1414720"/>
    <lineage>
        <taxon>Bacteria</taxon>
        <taxon>Bacillati</taxon>
        <taxon>Bacillota</taxon>
        <taxon>Clostridia</taxon>
        <taxon>Eubacteriales</taxon>
        <taxon>Clostridiaceae</taxon>
        <taxon>Clostridium</taxon>
    </lineage>
</organism>
<dbReference type="PANTHER" id="PTHR30008">
    <property type="entry name" value="EXODEOXYRIBONUCLEASE 7 LARGE SUBUNIT"/>
    <property type="match status" value="1"/>
</dbReference>
<evidence type="ECO:0000256" key="3">
    <source>
        <dbReference type="ARBA" id="ARBA00022801"/>
    </source>
</evidence>
<feature type="domain" description="OB-fold nucleic acid binding" evidence="8">
    <location>
        <begin position="6"/>
        <end position="101"/>
    </location>
</feature>
<evidence type="ECO:0000313" key="10">
    <source>
        <dbReference type="Proteomes" id="UP000767334"/>
    </source>
</evidence>